<dbReference type="EMBL" id="CP060789">
    <property type="protein sequence ID" value="QNP55772.1"/>
    <property type="molecule type" value="Genomic_DNA"/>
</dbReference>
<evidence type="ECO:0000313" key="2">
    <source>
        <dbReference type="Proteomes" id="UP000516117"/>
    </source>
</evidence>
<accession>A0A7H0H5F6</accession>
<protein>
    <submittedName>
        <fullName evidence="1">Uncharacterized protein</fullName>
    </submittedName>
</protein>
<reference evidence="1 2" key="1">
    <citation type="submission" date="2020-08" db="EMBL/GenBank/DDBJ databases">
        <title>Genome sequence of Tessaracoccus defluvii JCM 17540T.</title>
        <authorList>
            <person name="Hyun D.-W."/>
            <person name="Bae J.-W."/>
        </authorList>
    </citation>
    <scope>NUCLEOTIDE SEQUENCE [LARGE SCALE GENOMIC DNA]</scope>
    <source>
        <strain evidence="1 2">JCM 17540</strain>
    </source>
</reference>
<name>A0A7H0H5F6_9ACTN</name>
<dbReference type="Proteomes" id="UP000516117">
    <property type="component" value="Chromosome"/>
</dbReference>
<gene>
    <name evidence="1" type="ORF">H9L22_16840</name>
</gene>
<organism evidence="1 2">
    <name type="scientific">Tessaracoccus defluvii</name>
    <dbReference type="NCBI Taxonomy" id="1285901"/>
    <lineage>
        <taxon>Bacteria</taxon>
        <taxon>Bacillati</taxon>
        <taxon>Actinomycetota</taxon>
        <taxon>Actinomycetes</taxon>
        <taxon>Propionibacteriales</taxon>
        <taxon>Propionibacteriaceae</taxon>
        <taxon>Tessaracoccus</taxon>
    </lineage>
</organism>
<dbReference type="KEGG" id="tdf:H9L22_16840"/>
<dbReference type="AlphaFoldDB" id="A0A7H0H5F6"/>
<keyword evidence="2" id="KW-1185">Reference proteome</keyword>
<dbReference type="RefSeq" id="WP_187720901.1">
    <property type="nucleotide sequence ID" value="NZ_CP060789.1"/>
</dbReference>
<evidence type="ECO:0000313" key="1">
    <source>
        <dbReference type="EMBL" id="QNP55772.1"/>
    </source>
</evidence>
<proteinExistence type="predicted"/>
<sequence>MTDRLGTEAWRLGWLSDDRPTRRWAVEDWLVGEPPLTEILEHLETEHDGFVAAPYVDHLTRTGGVGDGELLVASRNARVRATGLWLLSNPPATLIDAMLLDRSPLVRDAARIRAKVQGRDVVAWHERAWQEAPTPRTLKAATEAGVHLHRGDLVRLIDGTDRGMAAAAILALPEAGPTADDVRLLIGLVDDPVLRRSAASALCRIPGWRFADVAGRWAAASRADRGILLRILRSRTGWDRIRAGLLAAGSGDQNFVAEGRTIIRAALLSTTTLAHPPSPDDAQDLPGLLRAAEIPLEKRRTLEHVLGLPETPDPVTVRTVGWSRRDAAVLLSLGGTGRLLRPALGSFAVRRAASFALGEQLSVDDIETQVWRLVDAGLVVPPRGDDYALTADGRSLTRGLHPHAPGAVDEALNRLGDLGRPSRRLA</sequence>